<gene>
    <name evidence="7" type="ORF">RJ45_09785</name>
</gene>
<protein>
    <submittedName>
        <fullName evidence="7">Cyclopropane-fatty-acyl-phospholipid synthase</fullName>
    </submittedName>
</protein>
<keyword evidence="5" id="KW-0443">Lipid metabolism</keyword>
<feature type="active site" evidence="6">
    <location>
        <position position="389"/>
    </location>
</feature>
<dbReference type="GO" id="GO:0032259">
    <property type="term" value="P:methylation"/>
    <property type="evidence" value="ECO:0007669"/>
    <property type="project" value="UniProtKB-KW"/>
</dbReference>
<evidence type="ECO:0000256" key="3">
    <source>
        <dbReference type="ARBA" id="ARBA00022679"/>
    </source>
</evidence>
<evidence type="ECO:0000256" key="1">
    <source>
        <dbReference type="ARBA" id="ARBA00010815"/>
    </source>
</evidence>
<evidence type="ECO:0000313" key="8">
    <source>
        <dbReference type="Proteomes" id="UP000031278"/>
    </source>
</evidence>
<keyword evidence="4" id="KW-0949">S-adenosyl-L-methionine</keyword>
<evidence type="ECO:0000256" key="4">
    <source>
        <dbReference type="ARBA" id="ARBA00022691"/>
    </source>
</evidence>
<dbReference type="Proteomes" id="UP000031278">
    <property type="component" value="Unassembled WGS sequence"/>
</dbReference>
<evidence type="ECO:0000256" key="5">
    <source>
        <dbReference type="ARBA" id="ARBA00023098"/>
    </source>
</evidence>
<dbReference type="InterPro" id="IPR029063">
    <property type="entry name" value="SAM-dependent_MTases_sf"/>
</dbReference>
<comment type="similarity">
    <text evidence="1">Belongs to the CFA/CMAS family.</text>
</comment>
<comment type="caution">
    <text evidence="7">The sequence shown here is derived from an EMBL/GenBank/DDBJ whole genome shotgun (WGS) entry which is preliminary data.</text>
</comment>
<sequence>MISSEVSQGALALSGADRLARKIVIGVLQQLSGCGLAVSEERGETYHFGDKSSELQAQLLVKHQGFYKRLLDGGSIAAGEAYMDGWWDSPDLTKVVQVLARNLLILDKIEAKVGWLTALKNKWLHTSRRNSKQASKRNILAHYDLGNDFYRTFLDENMLYSAAIYGSEQDSLSQAQFNKMDRLCQMLELKPTDHLLEIGTGWGALAIHAAKYYGCKVTTTTISDAQHQWASERIHEQGLDGKITLLLEDYRDLTGKYDKIVSVEMIEAVGKEYLTTYIKQCQSLLKEDGLLAIQAITIADQRYDSYSKGVDFIQKYIFPGGFLPSVTILSQHLTQHTDFVIRDLKDIGMDYAKTLSEWHKGFNNNIDHYLQQGFDEQFIRMWRYYLCYCEGGFLERTISTVQLVASRGAWR</sequence>
<dbReference type="RefSeq" id="WP_039461007.1">
    <property type="nucleotide sequence ID" value="NZ_JWLZ01000149.1"/>
</dbReference>
<name>A0A0B9G5J2_9GAMM</name>
<evidence type="ECO:0000256" key="6">
    <source>
        <dbReference type="PIRSR" id="PIRSR003085-1"/>
    </source>
</evidence>
<accession>A0A0B9G5J2</accession>
<dbReference type="CDD" id="cd02440">
    <property type="entry name" value="AdoMet_MTases"/>
    <property type="match status" value="1"/>
</dbReference>
<dbReference type="PANTHER" id="PTHR43667:SF2">
    <property type="entry name" value="FATTY ACID C-METHYL TRANSFERASE"/>
    <property type="match status" value="1"/>
</dbReference>
<dbReference type="InterPro" id="IPR003333">
    <property type="entry name" value="CMAS"/>
</dbReference>
<dbReference type="GO" id="GO:0008610">
    <property type="term" value="P:lipid biosynthetic process"/>
    <property type="evidence" value="ECO:0007669"/>
    <property type="project" value="InterPro"/>
</dbReference>
<dbReference type="Pfam" id="PF02353">
    <property type="entry name" value="CMAS"/>
    <property type="match status" value="1"/>
</dbReference>
<dbReference type="PIRSF" id="PIRSF003085">
    <property type="entry name" value="CMAS"/>
    <property type="match status" value="1"/>
</dbReference>
<evidence type="ECO:0000313" key="7">
    <source>
        <dbReference type="EMBL" id="KHT63879.1"/>
    </source>
</evidence>
<keyword evidence="2" id="KW-0489">Methyltransferase</keyword>
<proteinExistence type="inferred from homology"/>
<dbReference type="SUPFAM" id="SSF53335">
    <property type="entry name" value="S-adenosyl-L-methionine-dependent methyltransferases"/>
    <property type="match status" value="1"/>
</dbReference>
<dbReference type="AlphaFoldDB" id="A0A0B9G5J2"/>
<dbReference type="GO" id="GO:0008168">
    <property type="term" value="F:methyltransferase activity"/>
    <property type="evidence" value="ECO:0007669"/>
    <property type="project" value="UniProtKB-KW"/>
</dbReference>
<dbReference type="EMBL" id="JWLZ01000149">
    <property type="protein sequence ID" value="KHT63879.1"/>
    <property type="molecule type" value="Genomic_DNA"/>
</dbReference>
<evidence type="ECO:0000256" key="2">
    <source>
        <dbReference type="ARBA" id="ARBA00022603"/>
    </source>
</evidence>
<dbReference type="InterPro" id="IPR050723">
    <property type="entry name" value="CFA/CMAS"/>
</dbReference>
<keyword evidence="3" id="KW-0808">Transferase</keyword>
<organism evidence="7 8">
    <name type="scientific">Photobacterium gaetbulicola</name>
    <dbReference type="NCBI Taxonomy" id="1295392"/>
    <lineage>
        <taxon>Bacteria</taxon>
        <taxon>Pseudomonadati</taxon>
        <taxon>Pseudomonadota</taxon>
        <taxon>Gammaproteobacteria</taxon>
        <taxon>Vibrionales</taxon>
        <taxon>Vibrionaceae</taxon>
        <taxon>Photobacterium</taxon>
    </lineage>
</organism>
<dbReference type="Gene3D" id="3.40.50.150">
    <property type="entry name" value="Vaccinia Virus protein VP39"/>
    <property type="match status" value="1"/>
</dbReference>
<dbReference type="PANTHER" id="PTHR43667">
    <property type="entry name" value="CYCLOPROPANE-FATTY-ACYL-PHOSPHOLIPID SYNTHASE"/>
    <property type="match status" value="1"/>
</dbReference>
<reference evidence="7 8" key="1">
    <citation type="submission" date="2014-12" db="EMBL/GenBank/DDBJ databases">
        <title>Genome sequencing of Photobacterium gaetbulicola AD005a.</title>
        <authorList>
            <person name="Adrian T.G.S."/>
            <person name="Chan K.G."/>
        </authorList>
    </citation>
    <scope>NUCLEOTIDE SEQUENCE [LARGE SCALE GENOMIC DNA]</scope>
    <source>
        <strain evidence="7 8">AD005a</strain>
    </source>
</reference>